<dbReference type="FunFam" id="3.30.60.60:FF:000001">
    <property type="entry name" value="Histone acetyltransferase"/>
    <property type="match status" value="1"/>
</dbReference>
<evidence type="ECO:0000256" key="4">
    <source>
        <dbReference type="ARBA" id="ARBA00022679"/>
    </source>
</evidence>
<keyword evidence="17" id="KW-1185">Reference proteome</keyword>
<dbReference type="OMA" id="YKLSAWE"/>
<keyword evidence="4" id="KW-0808">Transferase</keyword>
<evidence type="ECO:0000313" key="17">
    <source>
        <dbReference type="Proteomes" id="UP000008312"/>
    </source>
</evidence>
<dbReference type="FunFam" id="3.40.630.30:FF:000002">
    <property type="entry name" value="Histone acetyltransferase"/>
    <property type="match status" value="1"/>
</dbReference>
<dbReference type="Pfam" id="PF17772">
    <property type="entry name" value="zf-MYST"/>
    <property type="match status" value="1"/>
</dbReference>
<dbReference type="InParanoid" id="D8M976"/>
<keyword evidence="8" id="KW-0156">Chromatin regulator</keyword>
<feature type="domain" description="C2H2-type" evidence="14">
    <location>
        <begin position="54"/>
        <end position="84"/>
    </location>
</feature>
<dbReference type="Proteomes" id="UP000008312">
    <property type="component" value="Unassembled WGS sequence"/>
</dbReference>
<dbReference type="InterPro" id="IPR016181">
    <property type="entry name" value="Acyl_CoA_acyltransferase"/>
</dbReference>
<evidence type="ECO:0000256" key="10">
    <source>
        <dbReference type="ARBA" id="ARBA00023242"/>
    </source>
</evidence>
<accession>D8M976</accession>
<dbReference type="InterPro" id="IPR040706">
    <property type="entry name" value="Zf-MYST"/>
</dbReference>
<name>D8M976_BLAHO</name>
<evidence type="ECO:0000256" key="11">
    <source>
        <dbReference type="PIRSR" id="PIRSR602717-51"/>
    </source>
</evidence>
<sequence>MIIQKPQSEPTLVEKDHAELTKIKHIEYIEIGKYEVDCWYFSPYPKEYQVPRLYICEYCLKYFKTAQDLDRHSEICPMYCPPGPEIYRDGNLLMYEVDGNEEVLYCQNLCLLMKLFIEHKTIYYDTYPFYFYVLCEEDEEGSHIIGFFSKDKNSQEGYNLACICCLPFLQRSGFGSFLISFSYELSKLENKIGSPEKPLSDLGRISYRRFWTFMIMQTLRETDCWCSLKDISMKTSIKIEDIVSTLDTLGLLKVWRDQYVAAISKDIVDNYFKTTKVPTNLCKPEKLKWTPHPPPPPSN</sequence>
<dbReference type="AlphaFoldDB" id="D8M976"/>
<evidence type="ECO:0000256" key="9">
    <source>
        <dbReference type="ARBA" id="ARBA00022990"/>
    </source>
</evidence>
<dbReference type="FunFam" id="1.10.10.10:FF:000022">
    <property type="entry name" value="Histone acetyltransferase"/>
    <property type="match status" value="1"/>
</dbReference>
<keyword evidence="10 13" id="KW-0539">Nucleus</keyword>
<dbReference type="EMBL" id="FN668688">
    <property type="protein sequence ID" value="CBK24615.2"/>
    <property type="molecule type" value="Genomic_DNA"/>
</dbReference>
<evidence type="ECO:0000259" key="15">
    <source>
        <dbReference type="PROSITE" id="PS51726"/>
    </source>
</evidence>
<dbReference type="GeneID" id="24921365"/>
<dbReference type="Gene3D" id="3.30.60.60">
    <property type="entry name" value="N-acetyl transferase-like"/>
    <property type="match status" value="1"/>
</dbReference>
<evidence type="ECO:0000256" key="8">
    <source>
        <dbReference type="ARBA" id="ARBA00022853"/>
    </source>
</evidence>
<dbReference type="PROSITE" id="PS50157">
    <property type="entry name" value="ZINC_FINGER_C2H2_2"/>
    <property type="match status" value="1"/>
</dbReference>
<comment type="subcellular location">
    <subcellularLocation>
        <location evidence="1 13">Nucleus</location>
    </subcellularLocation>
</comment>
<evidence type="ECO:0000256" key="12">
    <source>
        <dbReference type="PROSITE-ProRule" id="PRU00042"/>
    </source>
</evidence>
<keyword evidence="6 12" id="KW-0863">Zinc-finger</keyword>
<dbReference type="GO" id="GO:0003712">
    <property type="term" value="F:transcription coregulator activity"/>
    <property type="evidence" value="ECO:0007669"/>
    <property type="project" value="TreeGrafter"/>
</dbReference>
<dbReference type="InterPro" id="IPR050603">
    <property type="entry name" value="MYST_HAT"/>
</dbReference>
<dbReference type="PANTHER" id="PTHR10615:SF161">
    <property type="entry name" value="HISTONE ACETYLTRANSFERASE KAT7"/>
    <property type="match status" value="1"/>
</dbReference>
<dbReference type="GO" id="GO:0000785">
    <property type="term" value="C:chromatin"/>
    <property type="evidence" value="ECO:0007669"/>
    <property type="project" value="TreeGrafter"/>
</dbReference>
<dbReference type="RefSeq" id="XP_012898663.1">
    <property type="nucleotide sequence ID" value="XM_013043209.1"/>
</dbReference>
<dbReference type="OrthoDB" id="787137at2759"/>
<evidence type="ECO:0000256" key="3">
    <source>
        <dbReference type="ARBA" id="ARBA00013184"/>
    </source>
</evidence>
<organism evidence="16">
    <name type="scientific">Blastocystis hominis</name>
    <dbReference type="NCBI Taxonomy" id="12968"/>
    <lineage>
        <taxon>Eukaryota</taxon>
        <taxon>Sar</taxon>
        <taxon>Stramenopiles</taxon>
        <taxon>Bigyra</taxon>
        <taxon>Opalozoa</taxon>
        <taxon>Opalinata</taxon>
        <taxon>Blastocystidae</taxon>
        <taxon>Blastocystis</taxon>
    </lineage>
</organism>
<evidence type="ECO:0000313" key="16">
    <source>
        <dbReference type="EMBL" id="CBK24615.2"/>
    </source>
</evidence>
<keyword evidence="9" id="KW-0007">Acetylation</keyword>
<comment type="similarity">
    <text evidence="2 13">Belongs to the MYST (SAS/MOZ) family.</text>
</comment>
<gene>
    <name evidence="16" type="ORF">GSBLH_T00004332001</name>
</gene>
<evidence type="ECO:0000256" key="2">
    <source>
        <dbReference type="ARBA" id="ARBA00010107"/>
    </source>
</evidence>
<dbReference type="PANTHER" id="PTHR10615">
    <property type="entry name" value="HISTONE ACETYLTRANSFERASE"/>
    <property type="match status" value="1"/>
</dbReference>
<keyword evidence="5" id="KW-0479">Metal-binding</keyword>
<reference evidence="16" key="1">
    <citation type="submission" date="2010-02" db="EMBL/GenBank/DDBJ databases">
        <title>Sequencing and annotation of the Blastocystis hominis genome.</title>
        <authorList>
            <person name="Wincker P."/>
        </authorList>
    </citation>
    <scope>NUCLEOTIDE SEQUENCE</scope>
    <source>
        <strain evidence="16">Singapore isolate B</strain>
    </source>
</reference>
<dbReference type="InterPro" id="IPR013087">
    <property type="entry name" value="Znf_C2H2_type"/>
</dbReference>
<comment type="catalytic activity">
    <reaction evidence="13">
        <text>L-lysyl-[protein] + acetyl-CoA = N(6)-acetyl-L-lysyl-[protein] + CoA + H(+)</text>
        <dbReference type="Rhea" id="RHEA:45948"/>
        <dbReference type="Rhea" id="RHEA-COMP:9752"/>
        <dbReference type="Rhea" id="RHEA-COMP:10731"/>
        <dbReference type="ChEBI" id="CHEBI:15378"/>
        <dbReference type="ChEBI" id="CHEBI:29969"/>
        <dbReference type="ChEBI" id="CHEBI:57287"/>
        <dbReference type="ChEBI" id="CHEBI:57288"/>
        <dbReference type="ChEBI" id="CHEBI:61930"/>
        <dbReference type="EC" id="2.3.1.48"/>
    </reaction>
</comment>
<dbReference type="GO" id="GO:0004402">
    <property type="term" value="F:histone acetyltransferase activity"/>
    <property type="evidence" value="ECO:0007669"/>
    <property type="project" value="InterPro"/>
</dbReference>
<evidence type="ECO:0000256" key="13">
    <source>
        <dbReference type="RuleBase" id="RU361211"/>
    </source>
</evidence>
<dbReference type="GO" id="GO:0005634">
    <property type="term" value="C:nucleus"/>
    <property type="evidence" value="ECO:0007669"/>
    <property type="project" value="UniProtKB-SubCell"/>
</dbReference>
<dbReference type="Gene3D" id="1.10.10.10">
    <property type="entry name" value="Winged helix-like DNA-binding domain superfamily/Winged helix DNA-binding domain"/>
    <property type="match status" value="1"/>
</dbReference>
<dbReference type="Pfam" id="PF01853">
    <property type="entry name" value="MOZ_SAS"/>
    <property type="match status" value="1"/>
</dbReference>
<evidence type="ECO:0000256" key="5">
    <source>
        <dbReference type="ARBA" id="ARBA00022723"/>
    </source>
</evidence>
<dbReference type="InterPro" id="IPR036388">
    <property type="entry name" value="WH-like_DNA-bd_sf"/>
</dbReference>
<feature type="active site" description="Proton donor/acceptor" evidence="11">
    <location>
        <position position="196"/>
    </location>
</feature>
<proteinExistence type="inferred from homology"/>
<dbReference type="InterPro" id="IPR002717">
    <property type="entry name" value="HAT_MYST-type"/>
</dbReference>
<dbReference type="EC" id="2.3.1.48" evidence="3 13"/>
<protein>
    <recommendedName>
        <fullName evidence="3 13">Histone acetyltransferase</fullName>
        <ecNumber evidence="3 13">2.3.1.48</ecNumber>
    </recommendedName>
</protein>
<dbReference type="PROSITE" id="PS51726">
    <property type="entry name" value="MYST_HAT"/>
    <property type="match status" value="1"/>
</dbReference>
<dbReference type="GO" id="GO:0008270">
    <property type="term" value="F:zinc ion binding"/>
    <property type="evidence" value="ECO:0007669"/>
    <property type="project" value="UniProtKB-KW"/>
</dbReference>
<dbReference type="Gene3D" id="3.40.630.30">
    <property type="match status" value="1"/>
</dbReference>
<dbReference type="GO" id="GO:0006357">
    <property type="term" value="P:regulation of transcription by RNA polymerase II"/>
    <property type="evidence" value="ECO:0007669"/>
    <property type="project" value="TreeGrafter"/>
</dbReference>
<evidence type="ECO:0000256" key="7">
    <source>
        <dbReference type="ARBA" id="ARBA00022833"/>
    </source>
</evidence>
<feature type="domain" description="MYST-type HAT" evidence="15">
    <location>
        <begin position="21"/>
        <end position="291"/>
    </location>
</feature>
<keyword evidence="7" id="KW-0862">Zinc</keyword>
<dbReference type="GO" id="GO:0003682">
    <property type="term" value="F:chromatin binding"/>
    <property type="evidence" value="ECO:0007669"/>
    <property type="project" value="TreeGrafter"/>
</dbReference>
<evidence type="ECO:0000256" key="1">
    <source>
        <dbReference type="ARBA" id="ARBA00004123"/>
    </source>
</evidence>
<evidence type="ECO:0000259" key="14">
    <source>
        <dbReference type="PROSITE" id="PS50157"/>
    </source>
</evidence>
<dbReference type="SUPFAM" id="SSF55729">
    <property type="entry name" value="Acyl-CoA N-acyltransferases (Nat)"/>
    <property type="match status" value="1"/>
</dbReference>
<evidence type="ECO:0000256" key="6">
    <source>
        <dbReference type="ARBA" id="ARBA00022771"/>
    </source>
</evidence>